<comment type="caution">
    <text evidence="6">The sequence shown here is derived from an EMBL/GenBank/DDBJ whole genome shotgun (WGS) entry which is preliminary data.</text>
</comment>
<dbReference type="InterPro" id="IPR051794">
    <property type="entry name" value="PG_Endopeptidase_C40"/>
</dbReference>
<dbReference type="PROSITE" id="PS51935">
    <property type="entry name" value="NLPC_P60"/>
    <property type="match status" value="1"/>
</dbReference>
<evidence type="ECO:0000259" key="5">
    <source>
        <dbReference type="PROSITE" id="PS51935"/>
    </source>
</evidence>
<evidence type="ECO:0000313" key="6">
    <source>
        <dbReference type="EMBL" id="PSJ38071.1"/>
    </source>
</evidence>
<dbReference type="EMBL" id="PXYI01000007">
    <property type="protein sequence ID" value="PSJ38071.1"/>
    <property type="molecule type" value="Genomic_DNA"/>
</dbReference>
<dbReference type="Pfam" id="PF00877">
    <property type="entry name" value="NLPC_P60"/>
    <property type="match status" value="1"/>
</dbReference>
<comment type="similarity">
    <text evidence="1">Belongs to the peptidase C40 family.</text>
</comment>
<keyword evidence="4" id="KW-0788">Thiol protease</keyword>
<organism evidence="6 7">
    <name type="scientific">Allosphingosinicella deserti</name>
    <dbReference type="NCBI Taxonomy" id="2116704"/>
    <lineage>
        <taxon>Bacteria</taxon>
        <taxon>Pseudomonadati</taxon>
        <taxon>Pseudomonadota</taxon>
        <taxon>Alphaproteobacteria</taxon>
        <taxon>Sphingomonadales</taxon>
        <taxon>Sphingomonadaceae</taxon>
        <taxon>Allosphingosinicella</taxon>
    </lineage>
</organism>
<evidence type="ECO:0000313" key="7">
    <source>
        <dbReference type="Proteomes" id="UP000241167"/>
    </source>
</evidence>
<dbReference type="InterPro" id="IPR038765">
    <property type="entry name" value="Papain-like_cys_pep_sf"/>
</dbReference>
<keyword evidence="3 6" id="KW-0378">Hydrolase</keyword>
<keyword evidence="2" id="KW-0645">Protease</keyword>
<dbReference type="InterPro" id="IPR000064">
    <property type="entry name" value="NLP_P60_dom"/>
</dbReference>
<evidence type="ECO:0000256" key="4">
    <source>
        <dbReference type="ARBA" id="ARBA00022807"/>
    </source>
</evidence>
<dbReference type="GO" id="GO:0008234">
    <property type="term" value="F:cysteine-type peptidase activity"/>
    <property type="evidence" value="ECO:0007669"/>
    <property type="project" value="UniProtKB-KW"/>
</dbReference>
<protein>
    <submittedName>
        <fullName evidence="6">Glycoside hydrolase</fullName>
    </submittedName>
</protein>
<accession>A0A2P7QJF4</accession>
<sequence length="251" mass="27036">MFAPHYAQPLIRDCGLLPTPVRSEPSDTADAVSELLPGEKFAVLDLTAGWAWGYSLLDHRVGYVEAIELADPLVPTHIVVEPTAPIQTCGDPLSPPLATLPMGSRLHGEVHGAMLHIEAGCVPTSYLRPIDEHEDDPAAVAQRLLGAPYRQGGRTVHGIDCSGLVQLALQLCGVDVPRDASLQRVLGEAIADDAPLHRGDLLFCEEHVGLMVDDQMAIQVSLESKKVAVEPFRCAKPEGSIEGLERRRLSV</sequence>
<evidence type="ECO:0000256" key="1">
    <source>
        <dbReference type="ARBA" id="ARBA00007074"/>
    </source>
</evidence>
<feature type="domain" description="NlpC/P60" evidence="5">
    <location>
        <begin position="130"/>
        <end position="250"/>
    </location>
</feature>
<reference evidence="6 7" key="1">
    <citation type="submission" date="2018-03" db="EMBL/GenBank/DDBJ databases">
        <title>The draft genome of Sphingosinicella sp. GL-C-18.</title>
        <authorList>
            <person name="Liu L."/>
            <person name="Li L."/>
            <person name="Liang L."/>
            <person name="Zhang X."/>
            <person name="Wang T."/>
        </authorList>
    </citation>
    <scope>NUCLEOTIDE SEQUENCE [LARGE SCALE GENOMIC DNA]</scope>
    <source>
        <strain evidence="6 7">GL-C-18</strain>
    </source>
</reference>
<proteinExistence type="inferred from homology"/>
<keyword evidence="7" id="KW-1185">Reference proteome</keyword>
<evidence type="ECO:0000256" key="2">
    <source>
        <dbReference type="ARBA" id="ARBA00022670"/>
    </source>
</evidence>
<dbReference type="SUPFAM" id="SSF54001">
    <property type="entry name" value="Cysteine proteinases"/>
    <property type="match status" value="1"/>
</dbReference>
<gene>
    <name evidence="6" type="ORF">C7I55_20520</name>
</gene>
<name>A0A2P7QJF4_9SPHN</name>
<evidence type="ECO:0000256" key="3">
    <source>
        <dbReference type="ARBA" id="ARBA00022801"/>
    </source>
</evidence>
<dbReference type="InterPro" id="IPR041382">
    <property type="entry name" value="SH3_16"/>
</dbReference>
<dbReference type="Proteomes" id="UP000241167">
    <property type="component" value="Unassembled WGS sequence"/>
</dbReference>
<dbReference type="GO" id="GO:0006508">
    <property type="term" value="P:proteolysis"/>
    <property type="evidence" value="ECO:0007669"/>
    <property type="project" value="UniProtKB-KW"/>
</dbReference>
<dbReference type="PANTHER" id="PTHR47359">
    <property type="entry name" value="PEPTIDOGLYCAN DL-ENDOPEPTIDASE CWLO"/>
    <property type="match status" value="1"/>
</dbReference>
<dbReference type="PANTHER" id="PTHR47359:SF3">
    <property type="entry name" value="NLP_P60 DOMAIN-CONTAINING PROTEIN-RELATED"/>
    <property type="match status" value="1"/>
</dbReference>
<dbReference type="Pfam" id="PF18348">
    <property type="entry name" value="SH3_16"/>
    <property type="match status" value="1"/>
</dbReference>
<dbReference type="AlphaFoldDB" id="A0A2P7QJF4"/>
<dbReference type="Gene3D" id="3.90.1720.10">
    <property type="entry name" value="endopeptidase domain like (from Nostoc punctiforme)"/>
    <property type="match status" value="1"/>
</dbReference>